<comment type="caution">
    <text evidence="1">The sequence shown here is derived from an EMBL/GenBank/DDBJ whole genome shotgun (WGS) entry which is preliminary data.</text>
</comment>
<evidence type="ECO:0000313" key="1">
    <source>
        <dbReference type="EMBL" id="HJB74364.1"/>
    </source>
</evidence>
<dbReference type="Proteomes" id="UP000823877">
    <property type="component" value="Unassembled WGS sequence"/>
</dbReference>
<evidence type="ECO:0000313" key="2">
    <source>
        <dbReference type="Proteomes" id="UP000823877"/>
    </source>
</evidence>
<sequence length="54" mass="6560">MKTKIILNGENENARQSNKEFEKQYMSAVLLSLYENKMINYQQYEECKRRLKIV</sequence>
<reference evidence="1" key="2">
    <citation type="submission" date="2021-04" db="EMBL/GenBank/DDBJ databases">
        <authorList>
            <person name="Gilroy R."/>
        </authorList>
    </citation>
    <scope>NUCLEOTIDE SEQUENCE</scope>
    <source>
        <strain evidence="1">CHK188-16595</strain>
    </source>
</reference>
<organism evidence="1 2">
    <name type="scientific">Candidatus Eubacterium faecale</name>
    <dbReference type="NCBI Taxonomy" id="2838568"/>
    <lineage>
        <taxon>Bacteria</taxon>
        <taxon>Bacillati</taxon>
        <taxon>Bacillota</taxon>
        <taxon>Clostridia</taxon>
        <taxon>Eubacteriales</taxon>
        <taxon>Eubacteriaceae</taxon>
        <taxon>Eubacterium</taxon>
    </lineage>
</organism>
<reference evidence="1" key="1">
    <citation type="journal article" date="2021" name="PeerJ">
        <title>Extensive microbial diversity within the chicken gut microbiome revealed by metagenomics and culture.</title>
        <authorList>
            <person name="Gilroy R."/>
            <person name="Ravi A."/>
            <person name="Getino M."/>
            <person name="Pursley I."/>
            <person name="Horton D.L."/>
            <person name="Alikhan N.F."/>
            <person name="Baker D."/>
            <person name="Gharbi K."/>
            <person name="Hall N."/>
            <person name="Watson M."/>
            <person name="Adriaenssens E.M."/>
            <person name="Foster-Nyarko E."/>
            <person name="Jarju S."/>
            <person name="Secka A."/>
            <person name="Antonio M."/>
            <person name="Oren A."/>
            <person name="Chaudhuri R.R."/>
            <person name="La Ragione R."/>
            <person name="Hildebrand F."/>
            <person name="Pallen M.J."/>
        </authorList>
    </citation>
    <scope>NUCLEOTIDE SEQUENCE</scope>
    <source>
        <strain evidence="1">CHK188-16595</strain>
    </source>
</reference>
<protein>
    <submittedName>
        <fullName evidence="1">Uncharacterized protein</fullName>
    </submittedName>
</protein>
<proteinExistence type="predicted"/>
<dbReference type="EMBL" id="DWXN01000003">
    <property type="protein sequence ID" value="HJB74364.1"/>
    <property type="molecule type" value="Genomic_DNA"/>
</dbReference>
<dbReference type="AlphaFoldDB" id="A0A9D2MHY3"/>
<name>A0A9D2MHY3_9FIRM</name>
<accession>A0A9D2MHY3</accession>
<gene>
    <name evidence="1" type="ORF">IAA37_01660</name>
</gene>